<name>A0A074YR48_AURSE</name>
<dbReference type="InParanoid" id="A0A074YR48"/>
<dbReference type="OrthoDB" id="5404651at2759"/>
<gene>
    <name evidence="3" type="ORF">AUEXF2481DRAFT_34431</name>
</gene>
<dbReference type="HOGENOM" id="CLU_707839_0_0_1"/>
<proteinExistence type="predicted"/>
<keyword evidence="1" id="KW-0175">Coiled coil</keyword>
<dbReference type="AlphaFoldDB" id="A0A074YR48"/>
<feature type="region of interest" description="Disordered" evidence="2">
    <location>
        <begin position="341"/>
        <end position="390"/>
    </location>
</feature>
<feature type="compositionally biased region" description="Low complexity" evidence="2">
    <location>
        <begin position="44"/>
        <end position="55"/>
    </location>
</feature>
<dbReference type="OMA" id="HGHTRGA"/>
<feature type="compositionally biased region" description="Polar residues" evidence="2">
    <location>
        <begin position="363"/>
        <end position="382"/>
    </location>
</feature>
<protein>
    <submittedName>
        <fullName evidence="3">Uncharacterized protein</fullName>
    </submittedName>
</protein>
<feature type="region of interest" description="Disordered" evidence="2">
    <location>
        <begin position="25"/>
        <end position="57"/>
    </location>
</feature>
<organism evidence="3 4">
    <name type="scientific">Aureobasidium subglaciale (strain EXF-2481)</name>
    <name type="common">Aureobasidium pullulans var. subglaciale</name>
    <dbReference type="NCBI Taxonomy" id="1043005"/>
    <lineage>
        <taxon>Eukaryota</taxon>
        <taxon>Fungi</taxon>
        <taxon>Dikarya</taxon>
        <taxon>Ascomycota</taxon>
        <taxon>Pezizomycotina</taxon>
        <taxon>Dothideomycetes</taxon>
        <taxon>Dothideomycetidae</taxon>
        <taxon>Dothideales</taxon>
        <taxon>Saccotheciaceae</taxon>
        <taxon>Aureobasidium</taxon>
    </lineage>
</organism>
<dbReference type="STRING" id="1043005.A0A074YR48"/>
<dbReference type="EMBL" id="KL584749">
    <property type="protein sequence ID" value="KER00229.1"/>
    <property type="molecule type" value="Genomic_DNA"/>
</dbReference>
<dbReference type="GeneID" id="25365074"/>
<accession>A0A074YR48</accession>
<evidence type="ECO:0000256" key="2">
    <source>
        <dbReference type="SAM" id="MobiDB-lite"/>
    </source>
</evidence>
<feature type="region of interest" description="Disordered" evidence="2">
    <location>
        <begin position="255"/>
        <end position="319"/>
    </location>
</feature>
<dbReference type="RefSeq" id="XP_013348725.1">
    <property type="nucleotide sequence ID" value="XM_013493271.1"/>
</dbReference>
<feature type="compositionally biased region" description="Polar residues" evidence="2">
    <location>
        <begin position="283"/>
        <end position="300"/>
    </location>
</feature>
<reference evidence="3 4" key="1">
    <citation type="journal article" date="2014" name="BMC Genomics">
        <title>Genome sequencing of four Aureobasidium pullulans varieties: biotechnological potential, stress tolerance, and description of new species.</title>
        <authorList>
            <person name="Gostin Ar C."/>
            <person name="Ohm R.A."/>
            <person name="Kogej T."/>
            <person name="Sonjak S."/>
            <person name="Turk M."/>
            <person name="Zajc J."/>
            <person name="Zalar P."/>
            <person name="Grube M."/>
            <person name="Sun H."/>
            <person name="Han J."/>
            <person name="Sharma A."/>
            <person name="Chiniquy J."/>
            <person name="Ngan C.Y."/>
            <person name="Lipzen A."/>
            <person name="Barry K."/>
            <person name="Grigoriev I.V."/>
            <person name="Gunde-Cimerman N."/>
        </authorList>
    </citation>
    <scope>NUCLEOTIDE SEQUENCE [LARGE SCALE GENOMIC DNA]</scope>
    <source>
        <strain evidence="3 4">EXF-2481</strain>
    </source>
</reference>
<feature type="region of interest" description="Disordered" evidence="2">
    <location>
        <begin position="1"/>
        <end position="20"/>
    </location>
</feature>
<evidence type="ECO:0000313" key="3">
    <source>
        <dbReference type="EMBL" id="KER00229.1"/>
    </source>
</evidence>
<evidence type="ECO:0000313" key="4">
    <source>
        <dbReference type="Proteomes" id="UP000030641"/>
    </source>
</evidence>
<feature type="coiled-coil region" evidence="1">
    <location>
        <begin position="160"/>
        <end position="205"/>
    </location>
</feature>
<feature type="compositionally biased region" description="Polar residues" evidence="2">
    <location>
        <begin position="29"/>
        <end position="40"/>
    </location>
</feature>
<evidence type="ECO:0000256" key="1">
    <source>
        <dbReference type="SAM" id="Coils"/>
    </source>
</evidence>
<dbReference type="Proteomes" id="UP000030641">
    <property type="component" value="Unassembled WGS sequence"/>
</dbReference>
<sequence>MNATAPLTPGPGFGQSSTSAQVTCGLAPNSITPQSLTSPTMDRAASMTPSSASTPIPEPVVLSERHIQQAQPDELRTIISSLVPLLQEARTDAAHYKLQYHMLSIESTEAMERIQVEMDMAERETELLNTNEPIEPRTTHARQEADPSIRHVHVDVWNLMAQEKESLRSQNAQLEQLVSQHKRMVIQQESEIATLNDRISLYRERLRENRSHLNRYRLAAGFLDSPHKSQSTQSTPWAGRERDQPPFAALLHASDLISARNSTSPRTPRRRRAASITPMPYETPQTLQSARHTQIPQTAPSLRGPQFQPSTPQPHASARHHTTMLEHVLIADESEGEIDVFGGNLGRTPAMPQTPTRVRRTSPGKTPSNVPRQISSNLNEKASIQRENPH</sequence>
<keyword evidence="4" id="KW-1185">Reference proteome</keyword>